<evidence type="ECO:0000259" key="2">
    <source>
        <dbReference type="Pfam" id="PF13828"/>
    </source>
</evidence>
<evidence type="ECO:0000256" key="1">
    <source>
        <dbReference type="SAM" id="Phobius"/>
    </source>
</evidence>
<reference evidence="3 4" key="1">
    <citation type="submission" date="2017-01" db="EMBL/GenBank/DDBJ databases">
        <title>Genome analysis of Paenibacillus selenitrireducens ES3-24.</title>
        <authorList>
            <person name="Xu D."/>
            <person name="Yao R."/>
            <person name="Zheng S."/>
        </authorList>
    </citation>
    <scope>NUCLEOTIDE SEQUENCE [LARGE SCALE GENOMIC DNA]</scope>
    <source>
        <strain evidence="3 4">ES3-24</strain>
    </source>
</reference>
<dbReference type="STRING" id="1324314.BVG16_23430"/>
<organism evidence="3 4">
    <name type="scientific">Paenibacillus selenitireducens</name>
    <dbReference type="NCBI Taxonomy" id="1324314"/>
    <lineage>
        <taxon>Bacteria</taxon>
        <taxon>Bacillati</taxon>
        <taxon>Bacillota</taxon>
        <taxon>Bacilli</taxon>
        <taxon>Bacillales</taxon>
        <taxon>Paenibacillaceae</taxon>
        <taxon>Paenibacillus</taxon>
    </lineage>
</organism>
<dbReference type="Pfam" id="PF13828">
    <property type="entry name" value="DUF4190"/>
    <property type="match status" value="1"/>
</dbReference>
<gene>
    <name evidence="3" type="ORF">BVG16_23430</name>
</gene>
<evidence type="ECO:0000313" key="4">
    <source>
        <dbReference type="Proteomes" id="UP000190188"/>
    </source>
</evidence>
<dbReference type="EMBL" id="MSZX01000010">
    <property type="protein sequence ID" value="OPA74806.1"/>
    <property type="molecule type" value="Genomic_DNA"/>
</dbReference>
<dbReference type="InterPro" id="IPR025241">
    <property type="entry name" value="DUF4190"/>
</dbReference>
<evidence type="ECO:0000313" key="3">
    <source>
        <dbReference type="EMBL" id="OPA74806.1"/>
    </source>
</evidence>
<accession>A0A1T2X540</accession>
<feature type="transmembrane region" description="Helical" evidence="1">
    <location>
        <begin position="56"/>
        <end position="83"/>
    </location>
</feature>
<keyword evidence="4" id="KW-1185">Reference proteome</keyword>
<name>A0A1T2X540_9BACL</name>
<keyword evidence="1" id="KW-0812">Transmembrane</keyword>
<protein>
    <recommendedName>
        <fullName evidence="2">DUF4190 domain-containing protein</fullName>
    </recommendedName>
</protein>
<keyword evidence="1" id="KW-0472">Membrane</keyword>
<sequence>MYRKTNSKSIAALVLGILAVVVPYLGFIIGIIAIVFSRIASNEIKRTGEDGKGMAVAGLVCGIVGTAIYAVIILIVILSLVLFSTTSDLSILDT</sequence>
<feature type="domain" description="DUF4190" evidence="2">
    <location>
        <begin position="9"/>
        <end position="71"/>
    </location>
</feature>
<comment type="caution">
    <text evidence="3">The sequence shown here is derived from an EMBL/GenBank/DDBJ whole genome shotgun (WGS) entry which is preliminary data.</text>
</comment>
<dbReference type="Proteomes" id="UP000190188">
    <property type="component" value="Unassembled WGS sequence"/>
</dbReference>
<keyword evidence="1" id="KW-1133">Transmembrane helix</keyword>
<feature type="transmembrane region" description="Helical" evidence="1">
    <location>
        <begin position="12"/>
        <end position="36"/>
    </location>
</feature>
<proteinExistence type="predicted"/>
<dbReference type="AlphaFoldDB" id="A0A1T2X540"/>